<dbReference type="Proteomes" id="UP000295536">
    <property type="component" value="Unassembled WGS sequence"/>
</dbReference>
<dbReference type="RefSeq" id="WP_132963711.1">
    <property type="nucleotide sequence ID" value="NZ_SMAH01000027.1"/>
</dbReference>
<keyword evidence="4" id="KW-1185">Reference proteome</keyword>
<dbReference type="OrthoDB" id="550405at80840"/>
<comment type="caution">
    <text evidence="1">The sequence shown here is derived from an EMBL/GenBank/DDBJ whole genome shotgun (WGS) entry which is preliminary data.</text>
</comment>
<gene>
    <name evidence="1" type="ORF">EDC36_1273</name>
    <name evidence="2" type="ORF">Tigna_02606</name>
</gene>
<reference evidence="1 3" key="1">
    <citation type="submission" date="2019-03" db="EMBL/GenBank/DDBJ databases">
        <title>Genomic Encyclopedia of Type Strains, Phase IV (KMG-IV): sequencing the most valuable type-strain genomes for metagenomic binning, comparative biology and taxonomic classification.</title>
        <authorList>
            <person name="Goeker M."/>
        </authorList>
    </citation>
    <scope>NUCLEOTIDE SEQUENCE [LARGE SCALE GENOMIC DNA]</scope>
    <source>
        <strain evidence="1 3">DSM 12034</strain>
    </source>
</reference>
<dbReference type="EMBL" id="SMAH01000027">
    <property type="protein sequence ID" value="TCS93552.1"/>
    <property type="molecule type" value="Genomic_DNA"/>
</dbReference>
<organism evidence="1 3">
    <name type="scientific">Tepidimonas ignava</name>
    <dbReference type="NCBI Taxonomy" id="114249"/>
    <lineage>
        <taxon>Bacteria</taxon>
        <taxon>Pseudomonadati</taxon>
        <taxon>Pseudomonadota</taxon>
        <taxon>Betaproteobacteria</taxon>
        <taxon>Burkholderiales</taxon>
        <taxon>Tepidimonas</taxon>
    </lineage>
</organism>
<reference evidence="2 4" key="2">
    <citation type="submission" date="2019-07" db="EMBL/GenBank/DDBJ databases">
        <title>Tepidimonas ignava SPS-1037 draft genome.</title>
        <authorList>
            <person name="Da Costa M.S."/>
            <person name="Froufe H.J.C."/>
            <person name="Egas C."/>
            <person name="Albuquerque L."/>
        </authorList>
    </citation>
    <scope>NUCLEOTIDE SEQUENCE [LARGE SCALE GENOMIC DNA]</scope>
    <source>
        <strain evidence="2 4">SPS-1037</strain>
    </source>
</reference>
<proteinExistence type="predicted"/>
<evidence type="ECO:0000313" key="3">
    <source>
        <dbReference type="Proteomes" id="UP000295536"/>
    </source>
</evidence>
<evidence type="ECO:0000313" key="1">
    <source>
        <dbReference type="EMBL" id="TCS93552.1"/>
    </source>
</evidence>
<evidence type="ECO:0000313" key="4">
    <source>
        <dbReference type="Proteomes" id="UP000315577"/>
    </source>
</evidence>
<name>A0A4R3L2W2_9BURK</name>
<dbReference type="Proteomes" id="UP000315577">
    <property type="component" value="Unassembled WGS sequence"/>
</dbReference>
<dbReference type="AlphaFoldDB" id="A0A4R3L2W2"/>
<sequence>MSKWYIVNLIAHEKILVEISDDEDENDAKEIALGESILFRQTEKDNFEVQVDIEPAPAAPECLEREMRCAHQVIPMWDGDQGTGGPQ</sequence>
<accession>A0A4R3L2W2</accession>
<protein>
    <submittedName>
        <fullName evidence="1">Uncharacterized protein</fullName>
    </submittedName>
</protein>
<dbReference type="EMBL" id="VJNC01000031">
    <property type="protein sequence ID" value="TSE18217.1"/>
    <property type="molecule type" value="Genomic_DNA"/>
</dbReference>
<evidence type="ECO:0000313" key="2">
    <source>
        <dbReference type="EMBL" id="TSE18217.1"/>
    </source>
</evidence>